<dbReference type="Proteomes" id="UP001220256">
    <property type="component" value="Unassembled WGS sequence"/>
</dbReference>
<gene>
    <name evidence="2" type="ORF">N7505_003953</name>
</gene>
<reference evidence="2 3" key="1">
    <citation type="journal article" date="2023" name="IMA Fungus">
        <title>Comparative genomic study of the Penicillium genus elucidates a diverse pangenome and 15 lateral gene transfer events.</title>
        <authorList>
            <person name="Petersen C."/>
            <person name="Sorensen T."/>
            <person name="Nielsen M.R."/>
            <person name="Sondergaard T.E."/>
            <person name="Sorensen J.L."/>
            <person name="Fitzpatrick D.A."/>
            <person name="Frisvad J.C."/>
            <person name="Nielsen K.L."/>
        </authorList>
    </citation>
    <scope>NUCLEOTIDE SEQUENCE [LARGE SCALE GENOMIC DNA]</scope>
    <source>
        <strain evidence="2 3">IBT 3361</strain>
    </source>
</reference>
<comment type="caution">
    <text evidence="2">The sequence shown here is derived from an EMBL/GenBank/DDBJ whole genome shotgun (WGS) entry which is preliminary data.</text>
</comment>
<name>A0ABQ8WRU9_PENCH</name>
<feature type="region of interest" description="Disordered" evidence="1">
    <location>
        <begin position="1"/>
        <end position="85"/>
    </location>
</feature>
<proteinExistence type="predicted"/>
<sequence length="321" mass="36844">MAYQPGRLRKPVAQPEQVLGKRRRSQEDSSETSRSATRPRLATESLQSPTPYPIPDAASLSSGEISLTPPYSPTDDDTPPVSDDQVDEYHLKGHAYQAWIADPTLAGCLCGRASKTLFELLNANNEKERFTCPENHFDDPPLTIKEDLQQLGLPKREKQYRFSKLLHYGYDENNSKKESRYYHSIAEGVLIAECIYRHTGPHWSNIAIAQYSFDHPIDTLKYLYFTQVQNDETLPYVQEILYPRHDVDWPTLNRIESQTWEYDTDEYKEILGTKLGRAAACLVIGAWERGTHRIARIHTLGRQYEIHLRFDIEALPAALTH</sequence>
<dbReference type="EMBL" id="JAPVEB010000002">
    <property type="protein sequence ID" value="KAJ5275408.1"/>
    <property type="molecule type" value="Genomic_DNA"/>
</dbReference>
<evidence type="ECO:0000256" key="1">
    <source>
        <dbReference type="SAM" id="MobiDB-lite"/>
    </source>
</evidence>
<organism evidence="2 3">
    <name type="scientific">Penicillium chrysogenum</name>
    <name type="common">Penicillium notatum</name>
    <dbReference type="NCBI Taxonomy" id="5076"/>
    <lineage>
        <taxon>Eukaryota</taxon>
        <taxon>Fungi</taxon>
        <taxon>Dikarya</taxon>
        <taxon>Ascomycota</taxon>
        <taxon>Pezizomycotina</taxon>
        <taxon>Eurotiomycetes</taxon>
        <taxon>Eurotiomycetidae</taxon>
        <taxon>Eurotiales</taxon>
        <taxon>Aspergillaceae</taxon>
        <taxon>Penicillium</taxon>
        <taxon>Penicillium chrysogenum species complex</taxon>
    </lineage>
</organism>
<accession>A0ABQ8WRU9</accession>
<evidence type="ECO:0000313" key="2">
    <source>
        <dbReference type="EMBL" id="KAJ5275408.1"/>
    </source>
</evidence>
<evidence type="ECO:0000313" key="3">
    <source>
        <dbReference type="Proteomes" id="UP001220256"/>
    </source>
</evidence>
<keyword evidence="3" id="KW-1185">Reference proteome</keyword>
<protein>
    <submittedName>
        <fullName evidence="2">Uncharacterized protein</fullName>
    </submittedName>
</protein>